<gene>
    <name evidence="2" type="ORF">A2W14_07525</name>
</gene>
<dbReference type="InterPro" id="IPR043998">
    <property type="entry name" value="Put_Metallopep"/>
</dbReference>
<evidence type="ECO:0000259" key="1">
    <source>
        <dbReference type="Pfam" id="PF18894"/>
    </source>
</evidence>
<dbReference type="Proteomes" id="UP000176665">
    <property type="component" value="Unassembled WGS sequence"/>
</dbReference>
<dbReference type="STRING" id="1798371.A2W14_07525"/>
<organism evidence="2 3">
    <name type="scientific">Candidatus Gottesmanbacteria bacterium RBG_16_37_8</name>
    <dbReference type="NCBI Taxonomy" id="1798371"/>
    <lineage>
        <taxon>Bacteria</taxon>
        <taxon>Candidatus Gottesmaniibacteriota</taxon>
    </lineage>
</organism>
<evidence type="ECO:0000313" key="3">
    <source>
        <dbReference type="Proteomes" id="UP000176665"/>
    </source>
</evidence>
<protein>
    <recommendedName>
        <fullName evidence="1">Putative phage metallopeptidase domain-containing protein</fullName>
    </recommendedName>
</protein>
<dbReference type="EMBL" id="MFJA01000027">
    <property type="protein sequence ID" value="OGG03398.1"/>
    <property type="molecule type" value="Genomic_DNA"/>
</dbReference>
<name>A0A1F5YT54_9BACT</name>
<evidence type="ECO:0000313" key="2">
    <source>
        <dbReference type="EMBL" id="OGG03398.1"/>
    </source>
</evidence>
<feature type="domain" description="Putative phage metallopeptidase" evidence="1">
    <location>
        <begin position="1"/>
        <end position="102"/>
    </location>
</feature>
<reference evidence="2 3" key="1">
    <citation type="journal article" date="2016" name="Nat. Commun.">
        <title>Thousands of microbial genomes shed light on interconnected biogeochemical processes in an aquifer system.</title>
        <authorList>
            <person name="Anantharaman K."/>
            <person name="Brown C.T."/>
            <person name="Hug L.A."/>
            <person name="Sharon I."/>
            <person name="Castelle C.J."/>
            <person name="Probst A.J."/>
            <person name="Thomas B.C."/>
            <person name="Singh A."/>
            <person name="Wilkins M.J."/>
            <person name="Karaoz U."/>
            <person name="Brodie E.L."/>
            <person name="Williams K.H."/>
            <person name="Hubbard S.S."/>
            <person name="Banfield J.F."/>
        </authorList>
    </citation>
    <scope>NUCLEOTIDE SEQUENCE [LARGE SCALE GENOMIC DNA]</scope>
</reference>
<dbReference type="Pfam" id="PF18894">
    <property type="entry name" value="PhageMetallopep"/>
    <property type="match status" value="1"/>
</dbReference>
<sequence length="124" mass="14776">MEFIKAPEINKEINKIIKKLQFVHVNPRRLICFRSTGSTSRAIARIWNFPRVWQLALNLPSYYVIEVISERFDKLNKPEQHKVLIHELLHIPRNFSGSLLPHRTRSQRIDHRRVEALYQKLIGN</sequence>
<dbReference type="AlphaFoldDB" id="A0A1F5YT54"/>
<accession>A0A1F5YT54</accession>
<comment type="caution">
    <text evidence="2">The sequence shown here is derived from an EMBL/GenBank/DDBJ whole genome shotgun (WGS) entry which is preliminary data.</text>
</comment>
<proteinExistence type="predicted"/>